<name>A0ABQ9ZJB2_9CRUS</name>
<dbReference type="EMBL" id="JAOYFB010000004">
    <property type="protein sequence ID" value="KAK4013018.1"/>
    <property type="molecule type" value="Genomic_DNA"/>
</dbReference>
<proteinExistence type="predicted"/>
<gene>
    <name evidence="1" type="ORF">OUZ56_025263</name>
</gene>
<keyword evidence="2" id="KW-1185">Reference proteome</keyword>
<evidence type="ECO:0000313" key="1">
    <source>
        <dbReference type="EMBL" id="KAK4013018.1"/>
    </source>
</evidence>
<organism evidence="1 2">
    <name type="scientific">Daphnia magna</name>
    <dbReference type="NCBI Taxonomy" id="35525"/>
    <lineage>
        <taxon>Eukaryota</taxon>
        <taxon>Metazoa</taxon>
        <taxon>Ecdysozoa</taxon>
        <taxon>Arthropoda</taxon>
        <taxon>Crustacea</taxon>
        <taxon>Branchiopoda</taxon>
        <taxon>Diplostraca</taxon>
        <taxon>Cladocera</taxon>
        <taxon>Anomopoda</taxon>
        <taxon>Daphniidae</taxon>
        <taxon>Daphnia</taxon>
    </lineage>
</organism>
<reference evidence="1 2" key="1">
    <citation type="journal article" date="2023" name="Nucleic Acids Res.">
        <title>The hologenome of Daphnia magna reveals possible DNA methylation and microbiome-mediated evolution of the host genome.</title>
        <authorList>
            <person name="Chaturvedi A."/>
            <person name="Li X."/>
            <person name="Dhandapani V."/>
            <person name="Marshall H."/>
            <person name="Kissane S."/>
            <person name="Cuenca-Cambronero M."/>
            <person name="Asole G."/>
            <person name="Calvet F."/>
            <person name="Ruiz-Romero M."/>
            <person name="Marangio P."/>
            <person name="Guigo R."/>
            <person name="Rago D."/>
            <person name="Mirbahai L."/>
            <person name="Eastwood N."/>
            <person name="Colbourne J.K."/>
            <person name="Zhou J."/>
            <person name="Mallon E."/>
            <person name="Orsini L."/>
        </authorList>
    </citation>
    <scope>NUCLEOTIDE SEQUENCE [LARGE SCALE GENOMIC DNA]</scope>
    <source>
        <strain evidence="1">LRV0_1</strain>
    </source>
</reference>
<evidence type="ECO:0000313" key="2">
    <source>
        <dbReference type="Proteomes" id="UP001234178"/>
    </source>
</evidence>
<accession>A0ABQ9ZJB2</accession>
<dbReference type="Proteomes" id="UP001234178">
    <property type="component" value="Unassembled WGS sequence"/>
</dbReference>
<comment type="caution">
    <text evidence="1">The sequence shown here is derived from an EMBL/GenBank/DDBJ whole genome shotgun (WGS) entry which is preliminary data.</text>
</comment>
<sequence>MTCEDVKDVREAQNLAVPISDTDLNIVVKTASNVITRVAVSGASVNCTQDLIPTALLKTLSKNLYENKSWTLINFRRDSKTSFELDEVSEKTQQRTKAIREFASG</sequence>
<protein>
    <submittedName>
        <fullName evidence="1">Uncharacterized protein</fullName>
    </submittedName>
</protein>